<protein>
    <submittedName>
        <fullName evidence="1">Uncharacterized protein</fullName>
    </submittedName>
</protein>
<sequence>MVDYFQPVPWLITFLRVDVGFHLATAAGVARAGPKSSFFIGIKIRHGILGPREEQETHWRGGEEAFLADDDDDETGESYTVGLEMVMDDW</sequence>
<accession>A0AAN6QA66</accession>
<dbReference type="EMBL" id="MU863626">
    <property type="protein sequence ID" value="KAK4105049.1"/>
    <property type="molecule type" value="Genomic_DNA"/>
</dbReference>
<dbReference type="Proteomes" id="UP001305647">
    <property type="component" value="Unassembled WGS sequence"/>
</dbReference>
<evidence type="ECO:0000313" key="1">
    <source>
        <dbReference type="EMBL" id="KAK4105049.1"/>
    </source>
</evidence>
<dbReference type="AlphaFoldDB" id="A0AAN6QA66"/>
<reference evidence="1" key="2">
    <citation type="submission" date="2023-05" db="EMBL/GenBank/DDBJ databases">
        <authorList>
            <consortium name="Lawrence Berkeley National Laboratory"/>
            <person name="Steindorff A."/>
            <person name="Hensen N."/>
            <person name="Bonometti L."/>
            <person name="Westerberg I."/>
            <person name="Brannstrom I.O."/>
            <person name="Guillou S."/>
            <person name="Cros-Aarteil S."/>
            <person name="Calhoun S."/>
            <person name="Haridas S."/>
            <person name="Kuo A."/>
            <person name="Mondo S."/>
            <person name="Pangilinan J."/>
            <person name="Riley R."/>
            <person name="Labutti K."/>
            <person name="Andreopoulos B."/>
            <person name="Lipzen A."/>
            <person name="Chen C."/>
            <person name="Yanf M."/>
            <person name="Daum C."/>
            <person name="Ng V."/>
            <person name="Clum A."/>
            <person name="Ohm R."/>
            <person name="Martin F."/>
            <person name="Silar P."/>
            <person name="Natvig D."/>
            <person name="Lalanne C."/>
            <person name="Gautier V."/>
            <person name="Ament-Velasquez S.L."/>
            <person name="Kruys A."/>
            <person name="Hutchinson M.I."/>
            <person name="Powell A.J."/>
            <person name="Barry K."/>
            <person name="Miller A.N."/>
            <person name="Grigoriev I.V."/>
            <person name="Debuchy R."/>
            <person name="Gladieux P."/>
            <person name="Thoren M.H."/>
            <person name="Johannesson H."/>
        </authorList>
    </citation>
    <scope>NUCLEOTIDE SEQUENCE</scope>
    <source>
        <strain evidence="1">CBS 757.83</strain>
    </source>
</reference>
<keyword evidence="2" id="KW-1185">Reference proteome</keyword>
<comment type="caution">
    <text evidence="1">The sequence shown here is derived from an EMBL/GenBank/DDBJ whole genome shotgun (WGS) entry which is preliminary data.</text>
</comment>
<gene>
    <name evidence="1" type="ORF">N658DRAFT_504562</name>
</gene>
<evidence type="ECO:0000313" key="2">
    <source>
        <dbReference type="Proteomes" id="UP001305647"/>
    </source>
</evidence>
<name>A0AAN6QA66_9PEZI</name>
<proteinExistence type="predicted"/>
<reference evidence="1" key="1">
    <citation type="journal article" date="2023" name="Mol. Phylogenet. Evol.">
        <title>Genome-scale phylogeny and comparative genomics of the fungal order Sordariales.</title>
        <authorList>
            <person name="Hensen N."/>
            <person name="Bonometti L."/>
            <person name="Westerberg I."/>
            <person name="Brannstrom I.O."/>
            <person name="Guillou S."/>
            <person name="Cros-Aarteil S."/>
            <person name="Calhoun S."/>
            <person name="Haridas S."/>
            <person name="Kuo A."/>
            <person name="Mondo S."/>
            <person name="Pangilinan J."/>
            <person name="Riley R."/>
            <person name="LaButti K."/>
            <person name="Andreopoulos B."/>
            <person name="Lipzen A."/>
            <person name="Chen C."/>
            <person name="Yan M."/>
            <person name="Daum C."/>
            <person name="Ng V."/>
            <person name="Clum A."/>
            <person name="Steindorff A."/>
            <person name="Ohm R.A."/>
            <person name="Martin F."/>
            <person name="Silar P."/>
            <person name="Natvig D.O."/>
            <person name="Lalanne C."/>
            <person name="Gautier V."/>
            <person name="Ament-Velasquez S.L."/>
            <person name="Kruys A."/>
            <person name="Hutchinson M.I."/>
            <person name="Powell A.J."/>
            <person name="Barry K."/>
            <person name="Miller A.N."/>
            <person name="Grigoriev I.V."/>
            <person name="Debuchy R."/>
            <person name="Gladieux P."/>
            <person name="Hiltunen Thoren M."/>
            <person name="Johannesson H."/>
        </authorList>
    </citation>
    <scope>NUCLEOTIDE SEQUENCE</scope>
    <source>
        <strain evidence="1">CBS 757.83</strain>
    </source>
</reference>
<organism evidence="1 2">
    <name type="scientific">Parathielavia hyrcaniae</name>
    <dbReference type="NCBI Taxonomy" id="113614"/>
    <lineage>
        <taxon>Eukaryota</taxon>
        <taxon>Fungi</taxon>
        <taxon>Dikarya</taxon>
        <taxon>Ascomycota</taxon>
        <taxon>Pezizomycotina</taxon>
        <taxon>Sordariomycetes</taxon>
        <taxon>Sordariomycetidae</taxon>
        <taxon>Sordariales</taxon>
        <taxon>Chaetomiaceae</taxon>
        <taxon>Parathielavia</taxon>
    </lineage>
</organism>